<organism evidence="2 3">
    <name type="scientific">Mycolicibacterium gilvum (strain DSM 45189 / LMG 24558 / Spyr1)</name>
    <name type="common">Mycobacterium gilvum</name>
    <dbReference type="NCBI Taxonomy" id="278137"/>
    <lineage>
        <taxon>Bacteria</taxon>
        <taxon>Bacillati</taxon>
        <taxon>Actinomycetota</taxon>
        <taxon>Actinomycetes</taxon>
        <taxon>Mycobacteriales</taxon>
        <taxon>Mycobacteriaceae</taxon>
        <taxon>Mycolicibacterium</taxon>
    </lineage>
</organism>
<keyword evidence="3" id="KW-1185">Reference proteome</keyword>
<accession>E6TMU4</accession>
<dbReference type="GO" id="GO:0003677">
    <property type="term" value="F:DNA binding"/>
    <property type="evidence" value="ECO:0007669"/>
    <property type="project" value="InterPro"/>
</dbReference>
<dbReference type="KEGG" id="msp:Mspyr1_04790"/>
<dbReference type="EMBL" id="CP002385">
    <property type="protein sequence ID" value="ADT97190.1"/>
    <property type="molecule type" value="Genomic_DNA"/>
</dbReference>
<dbReference type="SUPFAM" id="SSF47413">
    <property type="entry name" value="lambda repressor-like DNA-binding domains"/>
    <property type="match status" value="1"/>
</dbReference>
<evidence type="ECO:0000313" key="3">
    <source>
        <dbReference type="Proteomes" id="UP000008916"/>
    </source>
</evidence>
<evidence type="ECO:0000259" key="1">
    <source>
        <dbReference type="PROSITE" id="PS50943"/>
    </source>
</evidence>
<gene>
    <name evidence="2" type="ordered locus">Mspyr1_04790</name>
</gene>
<dbReference type="PROSITE" id="PS50943">
    <property type="entry name" value="HTH_CROC1"/>
    <property type="match status" value="1"/>
</dbReference>
<sequence>MLCFVNTWETEQAARIGAEVQRLRKGLKRSAQWLSERTEELGLKMTRQAITDLENGRRRYVTTAELVILAVALDTAPVALVYPGPYRDRIDLVPGVERPKLVAAEWFSGNVDWRLEGSAGLSDEELEASNRSEENTHQLYLERQLFDLLRNARLVRERGEFEKDRELIEYYDKRIREIQKELGVEE</sequence>
<protein>
    <recommendedName>
        <fullName evidence="1">HTH cro/C1-type domain-containing protein</fullName>
    </recommendedName>
</protein>
<dbReference type="AlphaFoldDB" id="E6TMU4"/>
<feature type="domain" description="HTH cro/C1-type" evidence="1">
    <location>
        <begin position="45"/>
        <end position="80"/>
    </location>
</feature>
<dbReference type="HOGENOM" id="CLU_106672_1_0_11"/>
<proteinExistence type="predicted"/>
<name>E6TMU4_MYCSR</name>
<dbReference type="Proteomes" id="UP000008916">
    <property type="component" value="Chromosome"/>
</dbReference>
<reference evidence="2 3" key="1">
    <citation type="journal article" date="2011" name="Stand. Genomic Sci.">
        <title>Complete genome sequence of Mycobacterium sp. strain (Spyr1) and reclassification to Mycobacterium gilvum Spyr1.</title>
        <authorList>
            <person name="Kallimanis A."/>
            <person name="Karabika E."/>
            <person name="Mavromatis K."/>
            <person name="Lapidus A."/>
            <person name="Labutti K.M."/>
            <person name="Liolios K."/>
            <person name="Ivanova N."/>
            <person name="Goodwin L."/>
            <person name="Woyke T."/>
            <person name="Velentzas A.D."/>
            <person name="Perisynakis A."/>
            <person name="Ouzounis C.C."/>
            <person name="Kyrpides N.C."/>
            <person name="Koukkou A.I."/>
            <person name="Drainas C."/>
        </authorList>
    </citation>
    <scope>NUCLEOTIDE SEQUENCE [LARGE SCALE GENOMIC DNA]</scope>
    <source>
        <strain evidence="3">DSM 45189 / LMG 24558 / Spyr1</strain>
    </source>
</reference>
<evidence type="ECO:0000313" key="2">
    <source>
        <dbReference type="EMBL" id="ADT97190.1"/>
    </source>
</evidence>
<dbReference type="InterPro" id="IPR010982">
    <property type="entry name" value="Lambda_DNA-bd_dom_sf"/>
</dbReference>
<dbReference type="Gene3D" id="1.10.260.40">
    <property type="entry name" value="lambda repressor-like DNA-binding domains"/>
    <property type="match status" value="1"/>
</dbReference>
<dbReference type="InterPro" id="IPR001387">
    <property type="entry name" value="Cro/C1-type_HTH"/>
</dbReference>